<comment type="caution">
    <text evidence="1">The sequence shown here is derived from an EMBL/GenBank/DDBJ whole genome shotgun (WGS) entry which is preliminary data.</text>
</comment>
<proteinExistence type="predicted"/>
<organism evidence="1 2">
    <name type="scientific">Rhizobium fabae</name>
    <dbReference type="NCBI Taxonomy" id="573179"/>
    <lineage>
        <taxon>Bacteria</taxon>
        <taxon>Pseudomonadati</taxon>
        <taxon>Pseudomonadota</taxon>
        <taxon>Alphaproteobacteria</taxon>
        <taxon>Hyphomicrobiales</taxon>
        <taxon>Rhizobiaceae</taxon>
        <taxon>Rhizobium/Agrobacterium group</taxon>
        <taxon>Rhizobium</taxon>
    </lineage>
</organism>
<dbReference type="EMBL" id="JACIDG010000004">
    <property type="protein sequence ID" value="MBB3914605.1"/>
    <property type="molecule type" value="Genomic_DNA"/>
</dbReference>
<evidence type="ECO:0000313" key="2">
    <source>
        <dbReference type="Proteomes" id="UP000545490"/>
    </source>
</evidence>
<sequence>MIFVRRYLSSTNVSGTVSLPFSVTLVTSLVDDNPVASTSRTHTTFPPRIRRWA</sequence>
<dbReference type="RefSeq" id="WP_164737494.1">
    <property type="nucleotide sequence ID" value="NZ_JACIDG010000004.1"/>
</dbReference>
<name>A0A7W6B2X5_9HYPH</name>
<gene>
    <name evidence="1" type="ORF">GGQ65_001887</name>
</gene>
<evidence type="ECO:0000313" key="1">
    <source>
        <dbReference type="EMBL" id="MBB3914605.1"/>
    </source>
</evidence>
<accession>A0A7W6B2X5</accession>
<dbReference type="AlphaFoldDB" id="A0A7W6B2X5"/>
<protein>
    <submittedName>
        <fullName evidence="1">Uncharacterized protein</fullName>
    </submittedName>
</protein>
<dbReference type="Proteomes" id="UP000545490">
    <property type="component" value="Unassembled WGS sequence"/>
</dbReference>
<reference evidence="1 2" key="1">
    <citation type="submission" date="2020-08" db="EMBL/GenBank/DDBJ databases">
        <title>Genomic Encyclopedia of Type Strains, Phase IV (KMG-IV): sequencing the most valuable type-strain genomes for metagenomic binning, comparative biology and taxonomic classification.</title>
        <authorList>
            <person name="Goeker M."/>
        </authorList>
    </citation>
    <scope>NUCLEOTIDE SEQUENCE [LARGE SCALE GENOMIC DNA]</scope>
    <source>
        <strain evidence="1 2">DSM 19331</strain>
    </source>
</reference>